<accession>A0ABN9V1U7</accession>
<dbReference type="SUPFAM" id="SSF68906">
    <property type="entry name" value="SAP domain"/>
    <property type="match status" value="1"/>
</dbReference>
<dbReference type="EMBL" id="CAUYUJ010016560">
    <property type="protein sequence ID" value="CAK0866659.1"/>
    <property type="molecule type" value="Genomic_DNA"/>
</dbReference>
<feature type="region of interest" description="Disordered" evidence="1">
    <location>
        <begin position="374"/>
        <end position="429"/>
    </location>
</feature>
<sequence>MRVREIKKELEDAGVRTSDCFEKAEMAERLVAFRRGGAEAVPMAAAPEEARPGPSAPAAAAAAAAAEPAPEQQPASEAAGGASETPTEEIMERCRAMRVKELRTELGTRGMSWADCLEKEELVQRLAAVLAREAAFCRSGTLPETEGPIEELGAEYDSLTVDAVLNVRAADVFRTVLDSMNVDGAVASTIVKGAVTRLLLRICEVGKVAAPDLGWLKDPLDIGVKVELGTYSEPFKPERLWEAVIREAAYGADCKRSRWRSENVDKPRVDRPATKAKTQAPKAFAASERQTDGHILRDGHKKVLAQVKAEVDQVAAALWHQMELRGLLRGLQPQAEAAARPGHQRLGGGDQAKFVGGCPCTHFRGVPFAAHRDNDRAAPSWRSHRAGQAPWRRGASIPRPIRAGEAAPSWRRREGAPLPERQSRIGSMK</sequence>
<gene>
    <name evidence="2" type="ORF">PCOR1329_LOCUS53782</name>
</gene>
<evidence type="ECO:0000256" key="1">
    <source>
        <dbReference type="SAM" id="MobiDB-lite"/>
    </source>
</evidence>
<keyword evidence="3" id="KW-1185">Reference proteome</keyword>
<dbReference type="InterPro" id="IPR036361">
    <property type="entry name" value="SAP_dom_sf"/>
</dbReference>
<feature type="compositionally biased region" description="Low complexity" evidence="1">
    <location>
        <begin position="275"/>
        <end position="286"/>
    </location>
</feature>
<feature type="region of interest" description="Disordered" evidence="1">
    <location>
        <begin position="43"/>
        <end position="89"/>
    </location>
</feature>
<feature type="compositionally biased region" description="Low complexity" evidence="1">
    <location>
        <begin position="43"/>
        <end position="79"/>
    </location>
</feature>
<reference evidence="2" key="1">
    <citation type="submission" date="2023-10" db="EMBL/GenBank/DDBJ databases">
        <authorList>
            <person name="Chen Y."/>
            <person name="Shah S."/>
            <person name="Dougan E. K."/>
            <person name="Thang M."/>
            <person name="Chan C."/>
        </authorList>
    </citation>
    <scope>NUCLEOTIDE SEQUENCE [LARGE SCALE GENOMIC DNA]</scope>
</reference>
<proteinExistence type="predicted"/>
<organism evidence="2 3">
    <name type="scientific">Prorocentrum cordatum</name>
    <dbReference type="NCBI Taxonomy" id="2364126"/>
    <lineage>
        <taxon>Eukaryota</taxon>
        <taxon>Sar</taxon>
        <taxon>Alveolata</taxon>
        <taxon>Dinophyceae</taxon>
        <taxon>Prorocentrales</taxon>
        <taxon>Prorocentraceae</taxon>
        <taxon>Prorocentrum</taxon>
    </lineage>
</organism>
<feature type="compositionally biased region" description="Basic and acidic residues" evidence="1">
    <location>
        <begin position="263"/>
        <end position="273"/>
    </location>
</feature>
<name>A0ABN9V1U7_9DINO</name>
<evidence type="ECO:0000313" key="3">
    <source>
        <dbReference type="Proteomes" id="UP001189429"/>
    </source>
</evidence>
<dbReference type="Proteomes" id="UP001189429">
    <property type="component" value="Unassembled WGS sequence"/>
</dbReference>
<feature type="region of interest" description="Disordered" evidence="1">
    <location>
        <begin position="263"/>
        <end position="289"/>
    </location>
</feature>
<comment type="caution">
    <text evidence="2">The sequence shown here is derived from an EMBL/GenBank/DDBJ whole genome shotgun (WGS) entry which is preliminary data.</text>
</comment>
<evidence type="ECO:0000313" key="2">
    <source>
        <dbReference type="EMBL" id="CAK0866659.1"/>
    </source>
</evidence>
<protein>
    <submittedName>
        <fullName evidence="2">Uncharacterized protein</fullName>
    </submittedName>
</protein>